<protein>
    <submittedName>
        <fullName evidence="1">Uncharacterized protein</fullName>
    </submittedName>
</protein>
<keyword evidence="2" id="KW-1185">Reference proteome</keyword>
<sequence length="93" mass="9883">EQHYVIDGGFLCSKESTGSTAIDPGDLTRSIGIDVYPLGSVFQRDHVVRTENARILRTGTGADLRKEVYGRLLANGELGSPASQRPGIALLAG</sequence>
<proteinExistence type="predicted"/>
<name>F3GN91_PSESJ</name>
<feature type="non-terminal residue" evidence="1">
    <location>
        <position position="1"/>
    </location>
</feature>
<gene>
    <name evidence="1" type="ORF">PSYPI_42035</name>
</gene>
<comment type="caution">
    <text evidence="1">The sequence shown here is derived from an EMBL/GenBank/DDBJ whole genome shotgun (WGS) entry which is preliminary data.</text>
</comment>
<evidence type="ECO:0000313" key="1">
    <source>
        <dbReference type="EMBL" id="EGH48544.1"/>
    </source>
</evidence>
<dbReference type="Proteomes" id="UP000004986">
    <property type="component" value="Unassembled WGS sequence"/>
</dbReference>
<feature type="non-terminal residue" evidence="1">
    <location>
        <position position="93"/>
    </location>
</feature>
<dbReference type="EMBL" id="AEAI01003227">
    <property type="protein sequence ID" value="EGH48544.1"/>
    <property type="molecule type" value="Genomic_DNA"/>
</dbReference>
<organism evidence="1 2">
    <name type="scientific">Pseudomonas syringae pv. pisi str. 1704B</name>
    <dbReference type="NCBI Taxonomy" id="629263"/>
    <lineage>
        <taxon>Bacteria</taxon>
        <taxon>Pseudomonadati</taxon>
        <taxon>Pseudomonadota</taxon>
        <taxon>Gammaproteobacteria</taxon>
        <taxon>Pseudomonadales</taxon>
        <taxon>Pseudomonadaceae</taxon>
        <taxon>Pseudomonas</taxon>
        <taxon>Pseudomonas syringae</taxon>
    </lineage>
</organism>
<evidence type="ECO:0000313" key="2">
    <source>
        <dbReference type="Proteomes" id="UP000004986"/>
    </source>
</evidence>
<accession>F3GN91</accession>
<dbReference type="AlphaFoldDB" id="F3GN91"/>
<dbReference type="HOGENOM" id="CLU_2404755_0_0_6"/>
<reference evidence="1 2" key="1">
    <citation type="journal article" date="2011" name="PLoS Pathog.">
        <title>Dynamic evolution of pathogenicity revealed by sequencing and comparative genomics of 19 Pseudomonas syringae isolates.</title>
        <authorList>
            <person name="Baltrus D.A."/>
            <person name="Nishimura M.T."/>
            <person name="Romanchuk A."/>
            <person name="Chang J.H."/>
            <person name="Mukhtar M.S."/>
            <person name="Cherkis K."/>
            <person name="Roach J."/>
            <person name="Grant S.R."/>
            <person name="Jones C.D."/>
            <person name="Dangl J.L."/>
        </authorList>
    </citation>
    <scope>NUCLEOTIDE SEQUENCE [LARGE SCALE GENOMIC DNA]</scope>
    <source>
        <strain evidence="1 2">1704B</strain>
    </source>
</reference>